<dbReference type="PROSITE" id="PS50015">
    <property type="entry name" value="SAP_B"/>
    <property type="match status" value="1"/>
</dbReference>
<dbReference type="SUPFAM" id="SSF56300">
    <property type="entry name" value="Metallo-dependent phosphatases"/>
    <property type="match status" value="1"/>
</dbReference>
<name>A0AAV3Y349_9GAST</name>
<evidence type="ECO:0000256" key="2">
    <source>
        <dbReference type="ARBA" id="ARBA00023157"/>
    </source>
</evidence>
<dbReference type="PANTHER" id="PTHR10340">
    <property type="entry name" value="SPHINGOMYELIN PHOSPHODIESTERASE"/>
    <property type="match status" value="1"/>
</dbReference>
<evidence type="ECO:0000256" key="5">
    <source>
        <dbReference type="SAM" id="SignalP"/>
    </source>
</evidence>
<feature type="domain" description="Saposin B-type" evidence="6">
    <location>
        <begin position="100"/>
        <end position="184"/>
    </location>
</feature>
<evidence type="ECO:0000313" key="8">
    <source>
        <dbReference type="Proteomes" id="UP000735302"/>
    </source>
</evidence>
<keyword evidence="8" id="KW-1185">Reference proteome</keyword>
<keyword evidence="2" id="KW-1015">Disulfide bond</keyword>
<proteinExistence type="predicted"/>
<evidence type="ECO:0000313" key="7">
    <source>
        <dbReference type="EMBL" id="GFN76737.1"/>
    </source>
</evidence>
<evidence type="ECO:0000256" key="3">
    <source>
        <dbReference type="ARBA" id="ARBA00023180"/>
    </source>
</evidence>
<gene>
    <name evidence="7" type="ORF">PoB_000324300</name>
</gene>
<dbReference type="Gene3D" id="1.10.225.10">
    <property type="entry name" value="Saposin-like"/>
    <property type="match status" value="1"/>
</dbReference>
<dbReference type="PANTHER" id="PTHR10340:SF34">
    <property type="entry name" value="SPHINGOMYELIN PHOSPHODIESTERASE"/>
    <property type="match status" value="1"/>
</dbReference>
<dbReference type="SMART" id="SM00741">
    <property type="entry name" value="SapB"/>
    <property type="match status" value="1"/>
</dbReference>
<evidence type="ECO:0000256" key="1">
    <source>
        <dbReference type="ARBA" id="ARBA00022801"/>
    </source>
</evidence>
<keyword evidence="1" id="KW-0378">Hydrolase</keyword>
<dbReference type="Proteomes" id="UP000735302">
    <property type="component" value="Unassembled WGS sequence"/>
</dbReference>
<dbReference type="InterPro" id="IPR029052">
    <property type="entry name" value="Metallo-depent_PP-like"/>
</dbReference>
<feature type="region of interest" description="Disordered" evidence="4">
    <location>
        <begin position="32"/>
        <end position="52"/>
    </location>
</feature>
<dbReference type="EMBL" id="BLXT01000407">
    <property type="protein sequence ID" value="GFN76737.1"/>
    <property type="molecule type" value="Genomic_DNA"/>
</dbReference>
<dbReference type="SUPFAM" id="SSF47862">
    <property type="entry name" value="Saposin"/>
    <property type="match status" value="1"/>
</dbReference>
<comment type="caution">
    <text evidence="7">The sequence shown here is derived from an EMBL/GenBank/DDBJ whole genome shotgun (WGS) entry which is preliminary data.</text>
</comment>
<reference evidence="7 8" key="1">
    <citation type="journal article" date="2021" name="Elife">
        <title>Chloroplast acquisition without the gene transfer in kleptoplastic sea slugs, Plakobranchus ocellatus.</title>
        <authorList>
            <person name="Maeda T."/>
            <person name="Takahashi S."/>
            <person name="Yoshida T."/>
            <person name="Shimamura S."/>
            <person name="Takaki Y."/>
            <person name="Nagai Y."/>
            <person name="Toyoda A."/>
            <person name="Suzuki Y."/>
            <person name="Arimoto A."/>
            <person name="Ishii H."/>
            <person name="Satoh N."/>
            <person name="Nishiyama T."/>
            <person name="Hasebe M."/>
            <person name="Maruyama T."/>
            <person name="Minagawa J."/>
            <person name="Obokata J."/>
            <person name="Shigenobu S."/>
        </authorList>
    </citation>
    <scope>NUCLEOTIDE SEQUENCE [LARGE SCALE GENOMIC DNA]</scope>
</reference>
<accession>A0AAV3Y349</accession>
<feature type="chain" id="PRO_5043797453" evidence="5">
    <location>
        <begin position="22"/>
        <end position="446"/>
    </location>
</feature>
<evidence type="ECO:0000256" key="4">
    <source>
        <dbReference type="SAM" id="MobiDB-lite"/>
    </source>
</evidence>
<dbReference type="InterPro" id="IPR008139">
    <property type="entry name" value="SaposinB_dom"/>
</dbReference>
<dbReference type="Gene3D" id="3.60.21.10">
    <property type="match status" value="1"/>
</dbReference>
<dbReference type="GO" id="GO:0008081">
    <property type="term" value="F:phosphoric diester hydrolase activity"/>
    <property type="evidence" value="ECO:0007669"/>
    <property type="project" value="TreeGrafter"/>
</dbReference>
<dbReference type="InterPro" id="IPR011001">
    <property type="entry name" value="Saposin-like"/>
</dbReference>
<dbReference type="AlphaFoldDB" id="A0AAV3Y349"/>
<dbReference type="GO" id="GO:0005615">
    <property type="term" value="C:extracellular space"/>
    <property type="evidence" value="ECO:0007669"/>
    <property type="project" value="TreeGrafter"/>
</dbReference>
<keyword evidence="5" id="KW-0732">Signal</keyword>
<organism evidence="7 8">
    <name type="scientific">Plakobranchus ocellatus</name>
    <dbReference type="NCBI Taxonomy" id="259542"/>
    <lineage>
        <taxon>Eukaryota</taxon>
        <taxon>Metazoa</taxon>
        <taxon>Spiralia</taxon>
        <taxon>Lophotrochozoa</taxon>
        <taxon>Mollusca</taxon>
        <taxon>Gastropoda</taxon>
        <taxon>Heterobranchia</taxon>
        <taxon>Euthyneura</taxon>
        <taxon>Panpulmonata</taxon>
        <taxon>Sacoglossa</taxon>
        <taxon>Placobranchoidea</taxon>
        <taxon>Plakobranchidae</taxon>
        <taxon>Plakobranchus</taxon>
    </lineage>
</organism>
<protein>
    <submittedName>
        <fullName evidence="7">Sphingomyelin phosphodiesterase</fullName>
    </submittedName>
</protein>
<sequence length="446" mass="50704">MEQQLVSHLVFFLALILLVDTHSTVSMKIRTESNEVSSVGKTSPHKGSTKSEITVELETKGGKNNVRFSPFPSQNKVDADAMLPYLSRERRTREQHSFLSGLTCELCELIVAEIRAIVQVMENLQEILSAVTDVCAWTRQLSKDICRMIVYEYRDQIVYIFNHLVLSPKEVCGIVLGKGCASPYYPGQMWYVKLPETPKPPPKPPVVPKPDAPKVRVLQLTDIHIDPLYEKGTKSDCGDPLCCRSDSNTTLHPCATLEWLIGELQSAEDNGEKVHLLLHIPPGSSGCLKAWSWNFFRIVNRYENTVVNQFYGHEHRDYFHLFLDGQHSQRPFGVGFAAPSVTSYSSTNPAYRIYTVDGNYKGSSWVRTGSALNLTAYLFLMVIQAVLDYTTYYLNITEANIRGQLVWKAEYSPKKDFKMSGLYANDWADLVDRMEKDDVLFQKFYR</sequence>
<feature type="signal peptide" evidence="5">
    <location>
        <begin position="1"/>
        <end position="21"/>
    </location>
</feature>
<evidence type="ECO:0000259" key="6">
    <source>
        <dbReference type="PROSITE" id="PS50015"/>
    </source>
</evidence>
<keyword evidence="3" id="KW-0325">Glycoprotein</keyword>